<dbReference type="EMBL" id="CP032683">
    <property type="protein sequence ID" value="AYK14498.1"/>
    <property type="molecule type" value="Genomic_DNA"/>
</dbReference>
<evidence type="ECO:0000313" key="1">
    <source>
        <dbReference type="EMBL" id="AYK14498.1"/>
    </source>
</evidence>
<dbReference type="Pfam" id="PF25941">
    <property type="entry name" value="PDDEXK_16"/>
    <property type="match status" value="1"/>
</dbReference>
<dbReference type="KEGG" id="mfz:AOB57_004205"/>
<organism evidence="1 2">
    <name type="scientific">Methanosarcina flavescens</name>
    <dbReference type="NCBI Taxonomy" id="1715806"/>
    <lineage>
        <taxon>Archaea</taxon>
        <taxon>Methanobacteriati</taxon>
        <taxon>Methanobacteriota</taxon>
        <taxon>Stenosarchaea group</taxon>
        <taxon>Methanomicrobia</taxon>
        <taxon>Methanosarcinales</taxon>
        <taxon>Methanosarcinaceae</taxon>
        <taxon>Methanosarcina</taxon>
    </lineage>
</organism>
<evidence type="ECO:0000313" key="2">
    <source>
        <dbReference type="Proteomes" id="UP000053087"/>
    </source>
</evidence>
<dbReference type="RefSeq" id="WP_048159106.1">
    <property type="nucleotide sequence ID" value="NZ_CP032683.1"/>
</dbReference>
<evidence type="ECO:0008006" key="3">
    <source>
        <dbReference type="Google" id="ProtNLM"/>
    </source>
</evidence>
<proteinExistence type="predicted"/>
<sequence>MAYESNALASRNGCQIEEIIRTLYPGAQYDYRGIIDLHINGQPVEIKSCQAHVTDQSHGTGTRSGRFVFSAEQHQTLIENQGEYILVVHKDGTPFLYFRVPASALDLPDFTGIKSVCWKSAIQAAIA</sequence>
<dbReference type="OrthoDB" id="129456at2157"/>
<dbReference type="InterPro" id="IPR058715">
    <property type="entry name" value="PDDEXK_nuclease-rel"/>
</dbReference>
<accession>A0A660HQG0</accession>
<gene>
    <name evidence="1" type="ORF">AOB57_004205</name>
</gene>
<protein>
    <recommendedName>
        <fullName evidence="3">PD(D/E)XK endonuclease domain-containing protein</fullName>
    </recommendedName>
</protein>
<dbReference type="AlphaFoldDB" id="A0A660HQG0"/>
<keyword evidence="2" id="KW-1185">Reference proteome</keyword>
<reference evidence="1 2" key="1">
    <citation type="journal article" date="2016" name="Int. J. Syst. Evol. Microbiol.">
        <title>Methanosarcina flavescens sp. nov., a methanogenic archaeon isolated from a full-scale anaerobic digester.</title>
        <authorList>
            <person name="Kern T."/>
            <person name="Fischer M.A."/>
            <person name="Deppenmeier U."/>
            <person name="Schmitz R.A."/>
            <person name="Rother M."/>
        </authorList>
    </citation>
    <scope>NUCLEOTIDE SEQUENCE [LARGE SCALE GENOMIC DNA]</scope>
    <source>
        <strain evidence="1 2">E03.2</strain>
    </source>
</reference>
<dbReference type="Proteomes" id="UP000053087">
    <property type="component" value="Chromosome"/>
</dbReference>
<name>A0A660HQG0_9EURY</name>
<dbReference type="GeneID" id="53687298"/>